<gene>
    <name evidence="3" type="ORF">EAH_00041460</name>
</gene>
<keyword evidence="4" id="KW-1185">Reference proteome</keyword>
<protein>
    <submittedName>
        <fullName evidence="3">Uncharacterized protein</fullName>
    </submittedName>
</protein>
<name>U6GU04_EIMAC</name>
<dbReference type="PANTHER" id="PTHR14312:SF1">
    <property type="entry name" value="BASIC-LEUCINE ZIPPER TRANSCRIPTION FACTOR A"/>
    <property type="match status" value="1"/>
</dbReference>
<proteinExistence type="predicted"/>
<dbReference type="RefSeq" id="XP_013247254.1">
    <property type="nucleotide sequence ID" value="XM_013391800.1"/>
</dbReference>
<evidence type="ECO:0000313" key="3">
    <source>
        <dbReference type="EMBL" id="CDI83650.1"/>
    </source>
</evidence>
<dbReference type="Proteomes" id="UP000018050">
    <property type="component" value="Unassembled WGS sequence"/>
</dbReference>
<organism evidence="3 4">
    <name type="scientific">Eimeria acervulina</name>
    <name type="common">Coccidian parasite</name>
    <dbReference type="NCBI Taxonomy" id="5801"/>
    <lineage>
        <taxon>Eukaryota</taxon>
        <taxon>Sar</taxon>
        <taxon>Alveolata</taxon>
        <taxon>Apicomplexa</taxon>
        <taxon>Conoidasida</taxon>
        <taxon>Coccidia</taxon>
        <taxon>Eucoccidiorida</taxon>
        <taxon>Eimeriorina</taxon>
        <taxon>Eimeriidae</taxon>
        <taxon>Eimeria</taxon>
    </lineage>
</organism>
<feature type="compositionally biased region" description="Pro residues" evidence="1">
    <location>
        <begin position="67"/>
        <end position="76"/>
    </location>
</feature>
<dbReference type="GO" id="GO:0010468">
    <property type="term" value="P:regulation of gene expression"/>
    <property type="evidence" value="ECO:0007669"/>
    <property type="project" value="TreeGrafter"/>
</dbReference>
<evidence type="ECO:0000313" key="4">
    <source>
        <dbReference type="Proteomes" id="UP000018050"/>
    </source>
</evidence>
<dbReference type="GeneID" id="25272216"/>
<dbReference type="VEuPathDB" id="ToxoDB:EAH_00041460"/>
<dbReference type="GO" id="GO:0005634">
    <property type="term" value="C:nucleus"/>
    <property type="evidence" value="ECO:0007669"/>
    <property type="project" value="TreeGrafter"/>
</dbReference>
<keyword evidence="2" id="KW-0732">Signal</keyword>
<feature type="region of interest" description="Disordered" evidence="1">
    <location>
        <begin position="53"/>
        <end position="106"/>
    </location>
</feature>
<dbReference type="EMBL" id="HG673457">
    <property type="protein sequence ID" value="CDI83650.1"/>
    <property type="molecule type" value="Genomic_DNA"/>
</dbReference>
<sequence>MLQHRPPLLLLLLLRCCIWLFLLLAAAAAATDAADAAAAAAAAAAAGGIPLEGLAPGDRPQERLPIPVTPQVPPNPTHLSQQQSAAPPAAAPPPPPAAFSVQQADTDGEASVGEAAAAAAATAATATAVFFRGAPEGDQSVSPAAAATAAAAPAAPAAAASAAAAAAEPVHALPILKVVAFAEEVPQVVRAGESVHAVLHVKSKDGALLTSFDEALYFSFFSLEENTKNTATPQEIDRTFFTGATVANAHKGVASVGDWRFFKAGLYKIKAACDGCLSAFSAELRVVSSSLFALQLLQQPAASSSAGAPIHPAPVLQAVDAFDNVVEDIKGDVAVQLIPSQAQTKLTTVQGDTPKVIGVLQQPFKKGIVSFPGLSVGTAAEGYRLRFLLLSPSVGRPIEVFSEPFKVQAAAPAALQFLLQPPPEVAAGDTFQVSVQLLDEHGNPIPHSHTITLSARKETEETEETEAETKGTEETDPETEEASQQIEFLGAADATAAETQTNSGIATFKEIALPPSKDLLYLKAACTSCEGTVRGRSLSSRVRASSFVAATACDLLLEGSNDGGDTCTVSVSLHSLLAGGPTAPISISVLQIEPVSLVGPSTDSPLPLTVSPASLVFNPEEASVSKTLHIRALDDSVVRYSSDVSDWSSGLLLQHYRVHLHAESADPLWGPTAVEWLDEHFLDITVLENDKFKLQFQQTQQQQQLLRRGDKISYEVSLGFSPTEGPVNVSLEAPVGVVISPSRLTFEKENWSVPRLVQVQTPAKAGQAASSFAVTHQLQGRLGGLEIQEKEELIFWVAEEGKGKVVWEEVPGAVLAETSFVLSFRLSLQPTEIVSVSLNCGPLLEALSSSTVLLTPLQWHRGATFRLRAKDDGDTEQRSRMEFCGVQMHSGDSRFVSSSSPSDDDEEGSSVVALRVYKQHCADNTYKARCPCIAGQQCTTARFSHCPAGTYR</sequence>
<dbReference type="OMA" id="HSKCESA"/>
<feature type="signal peptide" evidence="2">
    <location>
        <begin position="1"/>
        <end position="29"/>
    </location>
</feature>
<evidence type="ECO:0000256" key="1">
    <source>
        <dbReference type="SAM" id="MobiDB-lite"/>
    </source>
</evidence>
<feature type="region of interest" description="Disordered" evidence="1">
    <location>
        <begin position="454"/>
        <end position="480"/>
    </location>
</feature>
<dbReference type="OrthoDB" id="354646at2759"/>
<feature type="chain" id="PRO_5004670150" evidence="2">
    <location>
        <begin position="30"/>
        <end position="952"/>
    </location>
</feature>
<reference evidence="3" key="1">
    <citation type="submission" date="2013-10" db="EMBL/GenBank/DDBJ databases">
        <title>Genomic analysis of the causative agents of coccidiosis in chickens.</title>
        <authorList>
            <person name="Reid A.J."/>
            <person name="Blake D."/>
            <person name="Billington K."/>
            <person name="Browne H."/>
            <person name="Dunn M."/>
            <person name="Hung S."/>
            <person name="Kawahara F."/>
            <person name="Miranda-Saavedra D."/>
            <person name="Mourier T."/>
            <person name="Nagra H."/>
            <person name="Otto T.D."/>
            <person name="Rawlings N."/>
            <person name="Sanchez A."/>
            <person name="Sanders M."/>
            <person name="Subramaniam C."/>
            <person name="Tay Y."/>
            <person name="Dear P."/>
            <person name="Doerig C."/>
            <person name="Gruber A."/>
            <person name="Parkinson J."/>
            <person name="Shirley M."/>
            <person name="Wan K.L."/>
            <person name="Berriman M."/>
            <person name="Tomley F."/>
            <person name="Pain A."/>
        </authorList>
    </citation>
    <scope>NUCLEOTIDE SEQUENCE</scope>
    <source>
        <strain evidence="3">Houghton</strain>
    </source>
</reference>
<accession>U6GU04</accession>
<evidence type="ECO:0000256" key="2">
    <source>
        <dbReference type="SAM" id="SignalP"/>
    </source>
</evidence>
<dbReference type="GO" id="GO:0043565">
    <property type="term" value="F:sequence-specific DNA binding"/>
    <property type="evidence" value="ECO:0007669"/>
    <property type="project" value="TreeGrafter"/>
</dbReference>
<dbReference type="PANTHER" id="PTHR14312">
    <property type="entry name" value="CREB/ATF BZIP TRANSCRIPTION FACTOR"/>
    <property type="match status" value="1"/>
</dbReference>
<dbReference type="AlphaFoldDB" id="U6GU04"/>
<reference evidence="3" key="2">
    <citation type="submission" date="2013-10" db="EMBL/GenBank/DDBJ databases">
        <authorList>
            <person name="Aslett M."/>
        </authorList>
    </citation>
    <scope>NUCLEOTIDE SEQUENCE</scope>
    <source>
        <strain evidence="3">Houghton</strain>
    </source>
</reference>